<dbReference type="PANTHER" id="PTHR47659:SF1">
    <property type="entry name" value="TRANSCRIPTION ACTIVATOR OF GLUCONEOGENESIS ERT1"/>
    <property type="match status" value="1"/>
</dbReference>
<keyword evidence="13" id="KW-1185">Reference proteome</keyword>
<evidence type="ECO:0000256" key="7">
    <source>
        <dbReference type="ARBA" id="ARBA00023125"/>
    </source>
</evidence>
<keyword evidence="4" id="KW-0479">Metal-binding</keyword>
<dbReference type="GO" id="GO:0000981">
    <property type="term" value="F:DNA-binding transcription factor activity, RNA polymerase II-specific"/>
    <property type="evidence" value="ECO:0007669"/>
    <property type="project" value="InterPro"/>
</dbReference>
<keyword evidence="7" id="KW-0238">DNA-binding</keyword>
<dbReference type="GeneID" id="54487707"/>
<evidence type="ECO:0000256" key="10">
    <source>
        <dbReference type="SAM" id="MobiDB-lite"/>
    </source>
</evidence>
<feature type="compositionally biased region" description="Polar residues" evidence="10">
    <location>
        <begin position="125"/>
        <end position="141"/>
    </location>
</feature>
<dbReference type="InterPro" id="IPR056751">
    <property type="entry name" value="PAS_13"/>
</dbReference>
<dbReference type="Proteomes" id="UP000799437">
    <property type="component" value="Unassembled WGS sequence"/>
</dbReference>
<evidence type="ECO:0000256" key="8">
    <source>
        <dbReference type="ARBA" id="ARBA00023163"/>
    </source>
</evidence>
<evidence type="ECO:0000313" key="12">
    <source>
        <dbReference type="EMBL" id="KAF2760247.1"/>
    </source>
</evidence>
<dbReference type="EMBL" id="ML996568">
    <property type="protein sequence ID" value="KAF2760247.1"/>
    <property type="molecule type" value="Genomic_DNA"/>
</dbReference>
<feature type="compositionally biased region" description="Low complexity" evidence="10">
    <location>
        <begin position="407"/>
        <end position="417"/>
    </location>
</feature>
<evidence type="ECO:0000256" key="4">
    <source>
        <dbReference type="ARBA" id="ARBA00022723"/>
    </source>
</evidence>
<comment type="subcellular location">
    <subcellularLocation>
        <location evidence="1">Nucleus</location>
    </subcellularLocation>
</comment>
<dbReference type="InterPro" id="IPR050335">
    <property type="entry name" value="ERT1_acuK_gluconeogen_tf"/>
</dbReference>
<gene>
    <name evidence="12" type="ORF">EJ05DRAFT_498214</name>
</gene>
<name>A0A6A6WF89_9PEZI</name>
<sequence>MSTPDAQDASPSPEHSGDEDGDDMAEDKQLKSEPEDESSQSQPVNGSKTNLKDPNRQKRKKARRACLACQRAHLTCSDERPCGRCIRRGLQDQCQDGVRKKAKYLHDAPNEALLPPHLSNYPPHMNSQSSPNNPSGTSLTDQGLPMGPQPTYFSPTQPPNNYGMFPQNGPPMHSNMPPPGPDMGPYSGQSTPISPPHYTQQSGQRTPPVQSMGQPMQQVPQQSPPQMQNFGPSMFDTNDPSLFNFDLAGMNFGNHYGALEFGMLGHMSSGAGETPPHENNIISPLNQAMYHANNPQSYADSPVNVGGFDNVDWQIAHSRQGSQVNMQTPQSAIPNNMDSVVRPDTYHNAYSVGHNAGSLSSASPGSSGQDGTPTTYEGAPASPAFFVNTNQQQAQHQPIYQNRPIVQSQQSQQHQRQPGSLLRNMNPNFGPKRVHRDTNVIYRDLNKPYPYTQAFHRFQELLHTRFPVDKRMRVAKSMASIRPSFIACTKDLDEQDLIAQERTFQRKLWGYEDWLAYIGTPSLVIRRSGEVAAVGKEFSLLTGWSRNVLLGLEPNLNSNWDSISTQTSSRGSIAGATTPAEDLPPRTSTGNPVMIAELLDHDSVVRFYEDFARLAFGDARGTAARRVKLMSYVARNEDDGLMSSVSNGVNQAKKDDLGGRVVDEKMRPARRAGGKDRIDCQMCWCVWHDQFDMPAMIILNFLPIIQQHSPQESFKQPVQLGAQRQHIVA</sequence>
<comment type="similarity">
    <text evidence="2">Belongs to the ERT1/acuK family.</text>
</comment>
<accession>A0A6A6WF89</accession>
<dbReference type="GO" id="GO:0000977">
    <property type="term" value="F:RNA polymerase II transcription regulatory region sequence-specific DNA binding"/>
    <property type="evidence" value="ECO:0007669"/>
    <property type="project" value="TreeGrafter"/>
</dbReference>
<feature type="region of interest" description="Disordered" evidence="10">
    <location>
        <begin position="1"/>
        <end position="61"/>
    </location>
</feature>
<feature type="compositionally biased region" description="Low complexity" evidence="10">
    <location>
        <begin position="207"/>
        <end position="225"/>
    </location>
</feature>
<evidence type="ECO:0000256" key="5">
    <source>
        <dbReference type="ARBA" id="ARBA00022833"/>
    </source>
</evidence>
<feature type="region of interest" description="Disordered" evidence="10">
    <location>
        <begin position="164"/>
        <end position="225"/>
    </location>
</feature>
<dbReference type="PANTHER" id="PTHR47659">
    <property type="entry name" value="ZN(II)2CYS6 TRANSCRIPTION FACTOR (EUROFUNG)-RELATED"/>
    <property type="match status" value="1"/>
</dbReference>
<dbReference type="GO" id="GO:0006094">
    <property type="term" value="P:gluconeogenesis"/>
    <property type="evidence" value="ECO:0007669"/>
    <property type="project" value="UniProtKB-KW"/>
</dbReference>
<feature type="region of interest" description="Disordered" evidence="10">
    <location>
        <begin position="405"/>
        <end position="434"/>
    </location>
</feature>
<reference evidence="12" key="1">
    <citation type="journal article" date="2020" name="Stud. Mycol.">
        <title>101 Dothideomycetes genomes: a test case for predicting lifestyles and emergence of pathogens.</title>
        <authorList>
            <person name="Haridas S."/>
            <person name="Albert R."/>
            <person name="Binder M."/>
            <person name="Bloem J."/>
            <person name="Labutti K."/>
            <person name="Salamov A."/>
            <person name="Andreopoulos B."/>
            <person name="Baker S."/>
            <person name="Barry K."/>
            <person name="Bills G."/>
            <person name="Bluhm B."/>
            <person name="Cannon C."/>
            <person name="Castanera R."/>
            <person name="Culley D."/>
            <person name="Daum C."/>
            <person name="Ezra D."/>
            <person name="Gonzalez J."/>
            <person name="Henrissat B."/>
            <person name="Kuo A."/>
            <person name="Liang C."/>
            <person name="Lipzen A."/>
            <person name="Lutzoni F."/>
            <person name="Magnuson J."/>
            <person name="Mondo S."/>
            <person name="Nolan M."/>
            <person name="Ohm R."/>
            <person name="Pangilinan J."/>
            <person name="Park H.-J."/>
            <person name="Ramirez L."/>
            <person name="Alfaro M."/>
            <person name="Sun H."/>
            <person name="Tritt A."/>
            <person name="Yoshinaga Y."/>
            <person name="Zwiers L.-H."/>
            <person name="Turgeon B."/>
            <person name="Goodwin S."/>
            <person name="Spatafora J."/>
            <person name="Crous P."/>
            <person name="Grigoriev I."/>
        </authorList>
    </citation>
    <scope>NUCLEOTIDE SEQUENCE</scope>
    <source>
        <strain evidence="12">CBS 121739</strain>
    </source>
</reference>
<protein>
    <recommendedName>
        <fullName evidence="11">Zn(2)-C6 fungal-type domain-containing protein</fullName>
    </recommendedName>
</protein>
<dbReference type="InterPro" id="IPR001138">
    <property type="entry name" value="Zn2Cys6_DnaBD"/>
</dbReference>
<dbReference type="GO" id="GO:0009267">
    <property type="term" value="P:cellular response to starvation"/>
    <property type="evidence" value="ECO:0007669"/>
    <property type="project" value="TreeGrafter"/>
</dbReference>
<dbReference type="SUPFAM" id="SSF57701">
    <property type="entry name" value="Zn2/Cys6 DNA-binding domain"/>
    <property type="match status" value="1"/>
</dbReference>
<evidence type="ECO:0000256" key="2">
    <source>
        <dbReference type="ARBA" id="ARBA00010855"/>
    </source>
</evidence>
<evidence type="ECO:0000256" key="1">
    <source>
        <dbReference type="ARBA" id="ARBA00004123"/>
    </source>
</evidence>
<organism evidence="12 13">
    <name type="scientific">Pseudovirgaria hyperparasitica</name>
    <dbReference type="NCBI Taxonomy" id="470096"/>
    <lineage>
        <taxon>Eukaryota</taxon>
        <taxon>Fungi</taxon>
        <taxon>Dikarya</taxon>
        <taxon>Ascomycota</taxon>
        <taxon>Pezizomycotina</taxon>
        <taxon>Dothideomycetes</taxon>
        <taxon>Dothideomycetes incertae sedis</taxon>
        <taxon>Acrospermales</taxon>
        <taxon>Acrospermaceae</taxon>
        <taxon>Pseudovirgaria</taxon>
    </lineage>
</organism>
<feature type="region of interest" description="Disordered" evidence="10">
    <location>
        <begin position="563"/>
        <end position="587"/>
    </location>
</feature>
<dbReference type="Gene3D" id="4.10.240.10">
    <property type="entry name" value="Zn(2)-C6 fungal-type DNA-binding domain"/>
    <property type="match status" value="1"/>
</dbReference>
<keyword evidence="8" id="KW-0804">Transcription</keyword>
<dbReference type="GO" id="GO:0008270">
    <property type="term" value="F:zinc ion binding"/>
    <property type="evidence" value="ECO:0007669"/>
    <property type="project" value="InterPro"/>
</dbReference>
<keyword evidence="5" id="KW-0862">Zinc</keyword>
<keyword evidence="9" id="KW-0539">Nucleus</keyword>
<evidence type="ECO:0000313" key="13">
    <source>
        <dbReference type="Proteomes" id="UP000799437"/>
    </source>
</evidence>
<dbReference type="InterPro" id="IPR036864">
    <property type="entry name" value="Zn2-C6_fun-type_DNA-bd_sf"/>
</dbReference>
<dbReference type="GO" id="GO:0005634">
    <property type="term" value="C:nucleus"/>
    <property type="evidence" value="ECO:0007669"/>
    <property type="project" value="UniProtKB-SubCell"/>
</dbReference>
<evidence type="ECO:0000256" key="3">
    <source>
        <dbReference type="ARBA" id="ARBA00022432"/>
    </source>
</evidence>
<dbReference type="PROSITE" id="PS50048">
    <property type="entry name" value="ZN2_CY6_FUNGAL_2"/>
    <property type="match status" value="1"/>
</dbReference>
<dbReference type="CDD" id="cd00067">
    <property type="entry name" value="GAL4"/>
    <property type="match status" value="1"/>
</dbReference>
<feature type="region of interest" description="Disordered" evidence="10">
    <location>
        <begin position="113"/>
        <end position="152"/>
    </location>
</feature>
<dbReference type="Pfam" id="PF24990">
    <property type="entry name" value="PAS_13"/>
    <property type="match status" value="1"/>
</dbReference>
<keyword evidence="3" id="KW-0312">Gluconeogenesis</keyword>
<dbReference type="AlphaFoldDB" id="A0A6A6WF89"/>
<feature type="domain" description="Zn(2)-C6 fungal-type" evidence="11">
    <location>
        <begin position="65"/>
        <end position="94"/>
    </location>
</feature>
<feature type="compositionally biased region" description="Low complexity" evidence="10">
    <location>
        <begin position="357"/>
        <end position="371"/>
    </location>
</feature>
<evidence type="ECO:0000259" key="11">
    <source>
        <dbReference type="PROSITE" id="PS50048"/>
    </source>
</evidence>
<dbReference type="RefSeq" id="XP_033602698.1">
    <property type="nucleotide sequence ID" value="XM_033746653.1"/>
</dbReference>
<evidence type="ECO:0000256" key="9">
    <source>
        <dbReference type="ARBA" id="ARBA00023242"/>
    </source>
</evidence>
<feature type="region of interest" description="Disordered" evidence="10">
    <location>
        <begin position="348"/>
        <end position="382"/>
    </location>
</feature>
<proteinExistence type="inferred from homology"/>
<dbReference type="SMART" id="SM00066">
    <property type="entry name" value="GAL4"/>
    <property type="match status" value="1"/>
</dbReference>
<keyword evidence="6" id="KW-0805">Transcription regulation</keyword>
<evidence type="ECO:0000256" key="6">
    <source>
        <dbReference type="ARBA" id="ARBA00023015"/>
    </source>
</evidence>
<feature type="compositionally biased region" description="Polar residues" evidence="10">
    <location>
        <begin position="187"/>
        <end position="205"/>
    </location>
</feature>
<dbReference type="OrthoDB" id="2538135at2759"/>